<protein>
    <recommendedName>
        <fullName evidence="5">Survival motor neuron Tudor domain-containing protein</fullName>
    </recommendedName>
</protein>
<dbReference type="GO" id="GO:0000387">
    <property type="term" value="P:spliceosomal snRNP assembly"/>
    <property type="evidence" value="ECO:0007669"/>
    <property type="project" value="InterPro"/>
</dbReference>
<proteinExistence type="inferred from homology"/>
<feature type="compositionally biased region" description="Low complexity" evidence="2">
    <location>
        <begin position="157"/>
        <end position="171"/>
    </location>
</feature>
<dbReference type="GO" id="GO:0032797">
    <property type="term" value="C:SMN complex"/>
    <property type="evidence" value="ECO:0007669"/>
    <property type="project" value="TreeGrafter"/>
</dbReference>
<dbReference type="Gene3D" id="1.20.58.1070">
    <property type="match status" value="1"/>
</dbReference>
<organism evidence="3 4">
    <name type="scientific">Kwoniella europaea PYCC6329</name>
    <dbReference type="NCBI Taxonomy" id="1423913"/>
    <lineage>
        <taxon>Eukaryota</taxon>
        <taxon>Fungi</taxon>
        <taxon>Dikarya</taxon>
        <taxon>Basidiomycota</taxon>
        <taxon>Agaricomycotina</taxon>
        <taxon>Tremellomycetes</taxon>
        <taxon>Tremellales</taxon>
        <taxon>Cryptococcaceae</taxon>
        <taxon>Kwoniella</taxon>
    </lineage>
</organism>
<dbReference type="PANTHER" id="PTHR12794:SF0">
    <property type="entry name" value="GEM-ASSOCIATED PROTEIN 2"/>
    <property type="match status" value="1"/>
</dbReference>
<feature type="region of interest" description="Disordered" evidence="2">
    <location>
        <begin position="1"/>
        <end position="40"/>
    </location>
</feature>
<dbReference type="InterPro" id="IPR035426">
    <property type="entry name" value="Gemin2/Brr1"/>
</dbReference>
<dbReference type="RefSeq" id="XP_066086617.1">
    <property type="nucleotide sequence ID" value="XM_066230520.1"/>
</dbReference>
<dbReference type="EMBL" id="CP144090">
    <property type="protein sequence ID" value="WWD08650.1"/>
    <property type="molecule type" value="Genomic_DNA"/>
</dbReference>
<dbReference type="Pfam" id="PF04938">
    <property type="entry name" value="SIP1"/>
    <property type="match status" value="1"/>
</dbReference>
<evidence type="ECO:0000256" key="1">
    <source>
        <dbReference type="ARBA" id="ARBA00025758"/>
    </source>
</evidence>
<dbReference type="AlphaFoldDB" id="A0AAX4KSZ2"/>
<evidence type="ECO:0000256" key="2">
    <source>
        <dbReference type="SAM" id="MobiDB-lite"/>
    </source>
</evidence>
<gene>
    <name evidence="3" type="ORF">V865_006763</name>
</gene>
<feature type="compositionally biased region" description="Polar residues" evidence="2">
    <location>
        <begin position="307"/>
        <end position="322"/>
    </location>
</feature>
<feature type="region of interest" description="Disordered" evidence="2">
    <location>
        <begin position="289"/>
        <end position="322"/>
    </location>
</feature>
<sequence>MPRPGQAQARRKRALEEMESEGSTSYSQAQHDGPSKVDFDNVVVDQEQVEVEDMEDEGMIDNPRSQCLPVGVLPEDFSGEPIDGSQYLAMANRDNKNLPFVKTVINPYKSDLIGPTLPSSLSTSKKTGSSSRHPALPKESWQELFPIHYQGYRKHIQSQLSSSSSSTSPYPLDYPPIPPASRRSDWYGYINGYQSNPKKGKGKGKQKAKPALTEEEMMNAAMGEEMDVDEEAAAEEEVVEDVVIGKTSRGNEKVVGAPREPLLGVLRKLNSSQALLILSHFAHWLSESIEQSPPPLPGAPELLPTQPGISTPSPSSRHPQNTNHLSSNYFNWIFSLLLITDTQLSSEEISTLRDLARASMKVAGHRYIIGVVGKHINEGWVLGDGLNNQQRTVEANGQDRTEVPGEKTEIGDSVDQILARCWLIVHAVAVGWGQKDLLFELDTLFT</sequence>
<feature type="compositionally biased region" description="Low complexity" evidence="2">
    <location>
        <begin position="114"/>
        <end position="131"/>
    </location>
</feature>
<name>A0AAX4KSZ2_9TREE</name>
<dbReference type="Proteomes" id="UP001358614">
    <property type="component" value="Chromosome 2"/>
</dbReference>
<comment type="similarity">
    <text evidence="1">Belongs to the gemin-2 family.</text>
</comment>
<evidence type="ECO:0008006" key="5">
    <source>
        <dbReference type="Google" id="ProtNLM"/>
    </source>
</evidence>
<keyword evidence="4" id="KW-1185">Reference proteome</keyword>
<reference evidence="3 4" key="1">
    <citation type="submission" date="2024-01" db="EMBL/GenBank/DDBJ databases">
        <title>Comparative genomics of Cryptococcus and Kwoniella reveals pathogenesis evolution and contrasting modes of karyotype evolution via chromosome fusion or intercentromeric recombination.</title>
        <authorList>
            <person name="Coelho M.A."/>
            <person name="David-Palma M."/>
            <person name="Shea T."/>
            <person name="Bowers K."/>
            <person name="McGinley-Smith S."/>
            <person name="Mohammad A.W."/>
            <person name="Gnirke A."/>
            <person name="Yurkov A.M."/>
            <person name="Nowrousian M."/>
            <person name="Sun S."/>
            <person name="Cuomo C.A."/>
            <person name="Heitman J."/>
        </authorList>
    </citation>
    <scope>NUCLEOTIDE SEQUENCE [LARGE SCALE GENOMIC DNA]</scope>
    <source>
        <strain evidence="3 4">PYCC6329</strain>
    </source>
</reference>
<dbReference type="KEGG" id="ker:91105564"/>
<evidence type="ECO:0000313" key="3">
    <source>
        <dbReference type="EMBL" id="WWD08650.1"/>
    </source>
</evidence>
<evidence type="ECO:0000313" key="4">
    <source>
        <dbReference type="Proteomes" id="UP001358614"/>
    </source>
</evidence>
<accession>A0AAX4KSZ2</accession>
<dbReference type="GeneID" id="91105564"/>
<dbReference type="PANTHER" id="PTHR12794">
    <property type="entry name" value="GEMIN2"/>
    <property type="match status" value="1"/>
</dbReference>
<dbReference type="GO" id="GO:0005634">
    <property type="term" value="C:nucleus"/>
    <property type="evidence" value="ECO:0007669"/>
    <property type="project" value="TreeGrafter"/>
</dbReference>
<feature type="compositionally biased region" description="Polar residues" evidence="2">
    <location>
        <begin position="21"/>
        <end position="30"/>
    </location>
</feature>
<feature type="region of interest" description="Disordered" evidence="2">
    <location>
        <begin position="114"/>
        <end position="137"/>
    </location>
</feature>
<feature type="region of interest" description="Disordered" evidence="2">
    <location>
        <begin position="156"/>
        <end position="179"/>
    </location>
</feature>